<feature type="region of interest" description="Disordered" evidence="3">
    <location>
        <begin position="431"/>
        <end position="460"/>
    </location>
</feature>
<dbReference type="Gene3D" id="2.30.42.10">
    <property type="match status" value="2"/>
</dbReference>
<dbReference type="InterPro" id="IPR009003">
    <property type="entry name" value="Peptidase_S1_PA"/>
</dbReference>
<accession>A0A1G7INY3</accession>
<dbReference type="InterPro" id="IPR001478">
    <property type="entry name" value="PDZ"/>
</dbReference>
<dbReference type="EMBL" id="LT629690">
    <property type="protein sequence ID" value="SDF14254.1"/>
    <property type="molecule type" value="Genomic_DNA"/>
</dbReference>
<keyword evidence="1 5" id="KW-0645">Protease</keyword>
<evidence type="ECO:0000256" key="1">
    <source>
        <dbReference type="ARBA" id="ARBA00022670"/>
    </source>
</evidence>
<keyword evidence="2" id="KW-0378">Hydrolase</keyword>
<dbReference type="AlphaFoldDB" id="A0A1G7INY3"/>
<feature type="domain" description="PDZ" evidence="4">
    <location>
        <begin position="460"/>
        <end position="507"/>
    </location>
</feature>
<dbReference type="SUPFAM" id="SSF50494">
    <property type="entry name" value="Trypsin-like serine proteases"/>
    <property type="match status" value="1"/>
</dbReference>
<gene>
    <name evidence="5" type="ORF">SAMN05444167_1515</name>
</gene>
<proteinExistence type="predicted"/>
<dbReference type="Proteomes" id="UP000182427">
    <property type="component" value="Chromosome I"/>
</dbReference>
<dbReference type="GO" id="GO:0006508">
    <property type="term" value="P:proteolysis"/>
    <property type="evidence" value="ECO:0007669"/>
    <property type="project" value="UniProtKB-KW"/>
</dbReference>
<dbReference type="InterPro" id="IPR036034">
    <property type="entry name" value="PDZ_sf"/>
</dbReference>
<dbReference type="PANTHER" id="PTHR43343">
    <property type="entry name" value="PEPTIDASE S12"/>
    <property type="match status" value="1"/>
</dbReference>
<reference evidence="6" key="1">
    <citation type="submission" date="2016-10" db="EMBL/GenBank/DDBJ databases">
        <authorList>
            <person name="Varghese N."/>
            <person name="Submissions S."/>
        </authorList>
    </citation>
    <scope>NUCLEOTIDE SEQUENCE [LARGE SCALE GENOMIC DNA]</scope>
    <source>
        <strain evidence="6">GAS232</strain>
    </source>
</reference>
<dbReference type="PANTHER" id="PTHR43343:SF3">
    <property type="entry name" value="PROTEASE DO-LIKE 8, CHLOROPLASTIC"/>
    <property type="match status" value="1"/>
</dbReference>
<feature type="region of interest" description="Disordered" evidence="3">
    <location>
        <begin position="86"/>
        <end position="154"/>
    </location>
</feature>
<protein>
    <submittedName>
        <fullName evidence="5">Serine protease Do</fullName>
    </submittedName>
</protein>
<organism evidence="5 6">
    <name type="scientific">Terriglobus roseus</name>
    <dbReference type="NCBI Taxonomy" id="392734"/>
    <lineage>
        <taxon>Bacteria</taxon>
        <taxon>Pseudomonadati</taxon>
        <taxon>Acidobacteriota</taxon>
        <taxon>Terriglobia</taxon>
        <taxon>Terriglobales</taxon>
        <taxon>Acidobacteriaceae</taxon>
        <taxon>Terriglobus</taxon>
    </lineage>
</organism>
<sequence length="551" mass="57379">MASNQTFSERIRNNRLATSFVLLGTLSAGVIAGSVMTGTVHGAMQQKKNDTSDATPLKVPGMVAEPNQFTKIAKEVGPAVVNINTESLPKQVTNPRARRGGRRAPGQGQGDDDQQQNDMQDFFNRFFGGNGQGGDGDDDDDQGGPAGGERHALGSGFIVDPHGYIVTNNHVVDKADRIYVKLTTDPENDPGHPARVIGVDKETDIAVIKIDVPGSLPTVKLGNSDGAQVGDWVLAIGSPFSLSQTVTAGIVSAKNRVDPSGAGSQFQKFIQTDAAINPGNSGGPLLDMSGSVVGVNTAIYTQSMGSVGVGFAVPSNTVINVYNNLISPEHKVVRGSIGISFQPGISSAVSRIYGFAKGGVLVSTVTPGGPAAKAGIKPQDVITAIDGTPVKDGDDLVSNVSPRRPGSTARLTYLRDGKESNVTVTIGDRAQTTAAMNGDDSDDDSSPNTPPKSNVAQDKFGMSVSAVPAEILSRLKISGGVMITNIKPGTFADDLPLQKGDIITEVNRHATPTLPEFESTISKLRSGDDVVFVVRPVNSRNGSSFVGGKLP</sequence>
<evidence type="ECO:0000313" key="6">
    <source>
        <dbReference type="Proteomes" id="UP000182427"/>
    </source>
</evidence>
<dbReference type="InterPro" id="IPR051201">
    <property type="entry name" value="Chloro_Bact_Ser_Proteases"/>
</dbReference>
<dbReference type="InterPro" id="IPR001940">
    <property type="entry name" value="Peptidase_S1C"/>
</dbReference>
<evidence type="ECO:0000259" key="4">
    <source>
        <dbReference type="PROSITE" id="PS50106"/>
    </source>
</evidence>
<dbReference type="SMART" id="SM00228">
    <property type="entry name" value="PDZ"/>
    <property type="match status" value="2"/>
</dbReference>
<dbReference type="PRINTS" id="PR00834">
    <property type="entry name" value="PROTEASES2C"/>
</dbReference>
<evidence type="ECO:0000313" key="5">
    <source>
        <dbReference type="EMBL" id="SDF14254.1"/>
    </source>
</evidence>
<evidence type="ECO:0000256" key="3">
    <source>
        <dbReference type="SAM" id="MobiDB-lite"/>
    </source>
</evidence>
<dbReference type="SUPFAM" id="SSF50156">
    <property type="entry name" value="PDZ domain-like"/>
    <property type="match status" value="2"/>
</dbReference>
<dbReference type="Gene3D" id="2.40.10.120">
    <property type="match status" value="1"/>
</dbReference>
<evidence type="ECO:0000256" key="2">
    <source>
        <dbReference type="ARBA" id="ARBA00022801"/>
    </source>
</evidence>
<dbReference type="GO" id="GO:0004252">
    <property type="term" value="F:serine-type endopeptidase activity"/>
    <property type="evidence" value="ECO:0007669"/>
    <property type="project" value="InterPro"/>
</dbReference>
<dbReference type="RefSeq" id="WP_083344597.1">
    <property type="nucleotide sequence ID" value="NZ_LT629690.1"/>
</dbReference>
<dbReference type="PROSITE" id="PS50106">
    <property type="entry name" value="PDZ"/>
    <property type="match status" value="2"/>
</dbReference>
<dbReference type="OrthoDB" id="9758917at2"/>
<feature type="domain" description="PDZ" evidence="4">
    <location>
        <begin position="334"/>
        <end position="392"/>
    </location>
</feature>
<name>A0A1G7INY3_9BACT</name>
<keyword evidence="6" id="KW-1185">Reference proteome</keyword>
<dbReference type="Pfam" id="PF13180">
    <property type="entry name" value="PDZ_2"/>
    <property type="match status" value="2"/>
</dbReference>
<dbReference type="Pfam" id="PF13365">
    <property type="entry name" value="Trypsin_2"/>
    <property type="match status" value="1"/>
</dbReference>